<keyword evidence="1" id="KW-0805">Transcription regulation</keyword>
<dbReference type="SUPFAM" id="SSF48008">
    <property type="entry name" value="GntR ligand-binding domain-like"/>
    <property type="match status" value="1"/>
</dbReference>
<protein>
    <submittedName>
        <fullName evidence="6">FadR family transcriptional regulator</fullName>
    </submittedName>
</protein>
<dbReference type="RefSeq" id="WP_238463162.1">
    <property type="nucleotide sequence ID" value="NZ_JAKLJA010000004.1"/>
</dbReference>
<dbReference type="InterPro" id="IPR011711">
    <property type="entry name" value="GntR_C"/>
</dbReference>
<dbReference type="Gene3D" id="1.10.10.10">
    <property type="entry name" value="Winged helix-like DNA-binding domain superfamily/Winged helix DNA-binding domain"/>
    <property type="match status" value="1"/>
</dbReference>
<accession>A0A9X1UKC7</accession>
<keyword evidence="7" id="KW-1185">Reference proteome</keyword>
<feature type="compositionally biased region" description="Low complexity" evidence="4">
    <location>
        <begin position="11"/>
        <end position="27"/>
    </location>
</feature>
<evidence type="ECO:0000313" key="7">
    <source>
        <dbReference type="Proteomes" id="UP001139308"/>
    </source>
</evidence>
<comment type="caution">
    <text evidence="6">The sequence shown here is derived from an EMBL/GenBank/DDBJ whole genome shotgun (WGS) entry which is preliminary data.</text>
</comment>
<keyword evidence="3" id="KW-0804">Transcription</keyword>
<dbReference type="PANTHER" id="PTHR43537:SF5">
    <property type="entry name" value="UXU OPERON TRANSCRIPTIONAL REGULATOR"/>
    <property type="match status" value="1"/>
</dbReference>
<dbReference type="GO" id="GO:0003677">
    <property type="term" value="F:DNA binding"/>
    <property type="evidence" value="ECO:0007669"/>
    <property type="project" value="UniProtKB-KW"/>
</dbReference>
<dbReference type="AlphaFoldDB" id="A0A9X1UKC7"/>
<dbReference type="InterPro" id="IPR036390">
    <property type="entry name" value="WH_DNA-bd_sf"/>
</dbReference>
<dbReference type="InterPro" id="IPR008920">
    <property type="entry name" value="TF_FadR/GntR_C"/>
</dbReference>
<feature type="region of interest" description="Disordered" evidence="4">
    <location>
        <begin position="1"/>
        <end position="29"/>
    </location>
</feature>
<dbReference type="Proteomes" id="UP001139308">
    <property type="component" value="Unassembled WGS sequence"/>
</dbReference>
<reference evidence="6" key="1">
    <citation type="submission" date="2022-01" db="EMBL/GenBank/DDBJ databases">
        <title>Genome sequence and assembly of Parabukholderia sp. RG36.</title>
        <authorList>
            <person name="Chhetri G."/>
        </authorList>
    </citation>
    <scope>NUCLEOTIDE SEQUENCE</scope>
    <source>
        <strain evidence="6">RG36</strain>
    </source>
</reference>
<evidence type="ECO:0000256" key="4">
    <source>
        <dbReference type="SAM" id="MobiDB-lite"/>
    </source>
</evidence>
<dbReference type="CDD" id="cd07377">
    <property type="entry name" value="WHTH_GntR"/>
    <property type="match status" value="1"/>
</dbReference>
<name>A0A9X1UKC7_9BURK</name>
<proteinExistence type="predicted"/>
<dbReference type="SUPFAM" id="SSF46785">
    <property type="entry name" value="Winged helix' DNA-binding domain"/>
    <property type="match status" value="1"/>
</dbReference>
<dbReference type="Pfam" id="PF00392">
    <property type="entry name" value="GntR"/>
    <property type="match status" value="1"/>
</dbReference>
<gene>
    <name evidence="6" type="ORF">L5014_08670</name>
</gene>
<dbReference type="GO" id="GO:0003700">
    <property type="term" value="F:DNA-binding transcription factor activity"/>
    <property type="evidence" value="ECO:0007669"/>
    <property type="project" value="InterPro"/>
</dbReference>
<dbReference type="InterPro" id="IPR000524">
    <property type="entry name" value="Tscrpt_reg_HTH_GntR"/>
</dbReference>
<evidence type="ECO:0000313" key="6">
    <source>
        <dbReference type="EMBL" id="MCG5073436.1"/>
    </source>
</evidence>
<sequence>MAESTAAPIPTRTKSTTSTTSTTTRGRNLAEQAVNYINEQIAARTLKPGDKLPTESSLMNALGVSRTVVREAISRLQAMSVIETRHGIGSFVLEPRREPLELEVVPASTLNDLLCVLELRISLETECAGLAAQRASERDLANIRTALDAISAATRAGGDSAGADLQFHVAVARATGNRYFVDILTQMGAALIPRHRIDSAGIAHSDPKAYAELVNREHESIFEAIARRDPESARAAMRMHLSSSRERLRRAAEGA</sequence>
<evidence type="ECO:0000256" key="3">
    <source>
        <dbReference type="ARBA" id="ARBA00023163"/>
    </source>
</evidence>
<organism evidence="6 7">
    <name type="scientific">Paraburkholderia tagetis</name>
    <dbReference type="NCBI Taxonomy" id="2913261"/>
    <lineage>
        <taxon>Bacteria</taxon>
        <taxon>Pseudomonadati</taxon>
        <taxon>Pseudomonadota</taxon>
        <taxon>Betaproteobacteria</taxon>
        <taxon>Burkholderiales</taxon>
        <taxon>Burkholderiaceae</taxon>
        <taxon>Paraburkholderia</taxon>
    </lineage>
</organism>
<dbReference type="Gene3D" id="1.20.120.530">
    <property type="entry name" value="GntR ligand-binding domain-like"/>
    <property type="match status" value="1"/>
</dbReference>
<feature type="domain" description="HTH gntR-type" evidence="5">
    <location>
        <begin position="27"/>
        <end position="95"/>
    </location>
</feature>
<keyword evidence="2" id="KW-0238">DNA-binding</keyword>
<dbReference type="EMBL" id="JAKLJA010000004">
    <property type="protein sequence ID" value="MCG5073436.1"/>
    <property type="molecule type" value="Genomic_DNA"/>
</dbReference>
<evidence type="ECO:0000256" key="2">
    <source>
        <dbReference type="ARBA" id="ARBA00023125"/>
    </source>
</evidence>
<evidence type="ECO:0000256" key="1">
    <source>
        <dbReference type="ARBA" id="ARBA00023015"/>
    </source>
</evidence>
<dbReference type="InterPro" id="IPR036388">
    <property type="entry name" value="WH-like_DNA-bd_sf"/>
</dbReference>
<dbReference type="PANTHER" id="PTHR43537">
    <property type="entry name" value="TRANSCRIPTIONAL REGULATOR, GNTR FAMILY"/>
    <property type="match status" value="1"/>
</dbReference>
<evidence type="ECO:0000259" key="5">
    <source>
        <dbReference type="PROSITE" id="PS50949"/>
    </source>
</evidence>
<dbReference type="SMART" id="SM00895">
    <property type="entry name" value="FCD"/>
    <property type="match status" value="1"/>
</dbReference>
<dbReference type="SMART" id="SM00345">
    <property type="entry name" value="HTH_GNTR"/>
    <property type="match status" value="1"/>
</dbReference>
<dbReference type="PRINTS" id="PR00035">
    <property type="entry name" value="HTHGNTR"/>
</dbReference>
<dbReference type="PROSITE" id="PS50949">
    <property type="entry name" value="HTH_GNTR"/>
    <property type="match status" value="1"/>
</dbReference>
<dbReference type="Pfam" id="PF07729">
    <property type="entry name" value="FCD"/>
    <property type="match status" value="1"/>
</dbReference>